<dbReference type="InterPro" id="IPR018674">
    <property type="entry name" value="DUF2142_membrane"/>
</dbReference>
<protein>
    <recommendedName>
        <fullName evidence="4">DUF2142 domain-containing protein</fullName>
    </recommendedName>
</protein>
<dbReference type="KEGG" id="ccb:Clocel_0350"/>
<evidence type="ECO:0000256" key="1">
    <source>
        <dbReference type="SAM" id="Phobius"/>
    </source>
</evidence>
<dbReference type="RefSeq" id="WP_010075103.1">
    <property type="nucleotide sequence ID" value="NC_014393.1"/>
</dbReference>
<feature type="transmembrane region" description="Helical" evidence="1">
    <location>
        <begin position="475"/>
        <end position="492"/>
    </location>
</feature>
<evidence type="ECO:0000313" key="2">
    <source>
        <dbReference type="EMBL" id="ADL50130.1"/>
    </source>
</evidence>
<dbReference type="AlphaFoldDB" id="D9SQ63"/>
<dbReference type="Proteomes" id="UP000002730">
    <property type="component" value="Chromosome"/>
</dbReference>
<reference evidence="2 3" key="1">
    <citation type="submission" date="2010-08" db="EMBL/GenBank/DDBJ databases">
        <title>Complete sequence of Clostridium cellulovorans 743B.</title>
        <authorList>
            <consortium name="US DOE Joint Genome Institute"/>
            <person name="Lucas S."/>
            <person name="Copeland A."/>
            <person name="Lapidus A."/>
            <person name="Cheng J.-F."/>
            <person name="Bruce D."/>
            <person name="Goodwin L."/>
            <person name="Pitluck S."/>
            <person name="Chertkov O."/>
            <person name="Detter J.C."/>
            <person name="Han C."/>
            <person name="Tapia R."/>
            <person name="Land M."/>
            <person name="Hauser L."/>
            <person name="Chang Y.-J."/>
            <person name="Jeffries C."/>
            <person name="Kyrpides N."/>
            <person name="Ivanova N."/>
            <person name="Mikhailova N."/>
            <person name="Hemme C.L."/>
            <person name="Woyke T."/>
        </authorList>
    </citation>
    <scope>NUCLEOTIDE SEQUENCE [LARGE SCALE GENOMIC DNA]</scope>
    <source>
        <strain evidence="3">ATCC 35296 / DSM 3052 / OCM 3 / 743B</strain>
    </source>
</reference>
<feature type="transmembrane region" description="Helical" evidence="1">
    <location>
        <begin position="442"/>
        <end position="463"/>
    </location>
</feature>
<keyword evidence="3" id="KW-1185">Reference proteome</keyword>
<keyword evidence="1" id="KW-0812">Transmembrane</keyword>
<feature type="transmembrane region" description="Helical" evidence="1">
    <location>
        <begin position="9"/>
        <end position="29"/>
    </location>
</feature>
<dbReference type="eggNOG" id="COG4713">
    <property type="taxonomic scope" value="Bacteria"/>
</dbReference>
<dbReference type="Pfam" id="PF09913">
    <property type="entry name" value="DUF2142"/>
    <property type="match status" value="1"/>
</dbReference>
<feature type="transmembrane region" description="Helical" evidence="1">
    <location>
        <begin position="380"/>
        <end position="406"/>
    </location>
</feature>
<proteinExistence type="predicted"/>
<feature type="transmembrane region" description="Helical" evidence="1">
    <location>
        <begin position="260"/>
        <end position="277"/>
    </location>
</feature>
<sequence>MNKLFQSKFMFTILLVLSTMGILLVNIRNCFKNIGLNKGSLIHTAMGKGIMFFLIFIIASSIAILIFLYKQKNDKNIIVKGFISIAMILGMCILFVNPPFQVPDEVAHFFKAYEVSLGRPVSMGSEHGNGYYVPKSFMKLYSDSKVEELIKGKDRLNVSDIKDSWNVNLDSDDKFFASYDNVATYMPLQYIPQSIGILIGRIFNLGPLVLFYLARLMNFLTYIILAAVAIKLIPVGKEILFLIALMPQNISEVASCAPDALINSLCMVFIALCLYYYKRDKKLSKKEMALLLIIVMCVSSFKVVYFPLALLTFLLKDKFESKKFAYSYLCATLFLSILINLIWIPYSSAEIGTNFANNMGKSGIDVGAQVKQAITNPIKYMYILFSTIESNFSFYINSTIGIIGWLNMPMPQYIIITFMFLMFISTIIENDIEIKVNQKIRYIFIVVFLMIILLIFSSLYAIWTPVGADIIEGVQGRYFIPIIALLLLSFKTDRLKINVNKFNLYMIGFVLFSCIIIITSIVGKYYVIA</sequence>
<gene>
    <name evidence="2" type="ordered locus">Clocel_0350</name>
</gene>
<feature type="transmembrane region" description="Helical" evidence="1">
    <location>
        <begin position="81"/>
        <end position="100"/>
    </location>
</feature>
<name>D9SQ63_CLOC7</name>
<keyword evidence="1" id="KW-0472">Membrane</keyword>
<feature type="transmembrane region" description="Helical" evidence="1">
    <location>
        <begin position="190"/>
        <end position="213"/>
    </location>
</feature>
<keyword evidence="1" id="KW-1133">Transmembrane helix</keyword>
<feature type="transmembrane region" description="Helical" evidence="1">
    <location>
        <begin position="412"/>
        <end position="430"/>
    </location>
</feature>
<evidence type="ECO:0008006" key="4">
    <source>
        <dbReference type="Google" id="ProtNLM"/>
    </source>
</evidence>
<dbReference type="STRING" id="573061.Clocel_0350"/>
<feature type="transmembrane region" description="Helical" evidence="1">
    <location>
        <begin position="504"/>
        <end position="527"/>
    </location>
</feature>
<feature type="transmembrane region" description="Helical" evidence="1">
    <location>
        <begin position="325"/>
        <end position="344"/>
    </location>
</feature>
<dbReference type="OrthoDB" id="2220917at2"/>
<organism evidence="2 3">
    <name type="scientific">Clostridium cellulovorans (strain ATCC 35296 / DSM 3052 / OCM 3 / 743B)</name>
    <dbReference type="NCBI Taxonomy" id="573061"/>
    <lineage>
        <taxon>Bacteria</taxon>
        <taxon>Bacillati</taxon>
        <taxon>Bacillota</taxon>
        <taxon>Clostridia</taxon>
        <taxon>Eubacteriales</taxon>
        <taxon>Clostridiaceae</taxon>
        <taxon>Clostridium</taxon>
    </lineage>
</organism>
<feature type="transmembrane region" description="Helical" evidence="1">
    <location>
        <begin position="220"/>
        <end position="245"/>
    </location>
</feature>
<feature type="transmembrane region" description="Helical" evidence="1">
    <location>
        <begin position="289"/>
        <end position="313"/>
    </location>
</feature>
<evidence type="ECO:0000313" key="3">
    <source>
        <dbReference type="Proteomes" id="UP000002730"/>
    </source>
</evidence>
<dbReference type="HOGENOM" id="CLU_025380_1_1_9"/>
<feature type="transmembrane region" description="Helical" evidence="1">
    <location>
        <begin position="49"/>
        <end position="69"/>
    </location>
</feature>
<dbReference type="EMBL" id="CP002160">
    <property type="protein sequence ID" value="ADL50130.1"/>
    <property type="molecule type" value="Genomic_DNA"/>
</dbReference>
<accession>D9SQ63</accession>